<name>A0A411YBC6_9ACTN</name>
<dbReference type="EMBL" id="CP036402">
    <property type="protein sequence ID" value="QBI18478.1"/>
    <property type="molecule type" value="Genomic_DNA"/>
</dbReference>
<dbReference type="KEGG" id="erz:ER308_02115"/>
<gene>
    <name evidence="2" type="ORF">ER308_02115</name>
</gene>
<reference evidence="2 3" key="1">
    <citation type="submission" date="2019-01" db="EMBL/GenBank/DDBJ databases">
        <title>Egibacter rhizosphaerae EGI 80759T.</title>
        <authorList>
            <person name="Chen D.-D."/>
            <person name="Tian Y."/>
            <person name="Jiao J.-Y."/>
            <person name="Zhang X.-T."/>
            <person name="Zhang Y.-G."/>
            <person name="Zhang Y."/>
            <person name="Xiao M."/>
            <person name="Shu W.-S."/>
            <person name="Li W.-J."/>
        </authorList>
    </citation>
    <scope>NUCLEOTIDE SEQUENCE [LARGE SCALE GENOMIC DNA]</scope>
    <source>
        <strain evidence="2 3">EGI 80759</strain>
    </source>
</reference>
<dbReference type="Gene3D" id="1.10.10.2910">
    <property type="match status" value="1"/>
</dbReference>
<dbReference type="OrthoDB" id="9794834at2"/>
<accession>A0A411YBC6</accession>
<dbReference type="InterPro" id="IPR010359">
    <property type="entry name" value="IrrE_HExxH"/>
</dbReference>
<evidence type="ECO:0000313" key="3">
    <source>
        <dbReference type="Proteomes" id="UP000291469"/>
    </source>
</evidence>
<dbReference type="Pfam" id="PF06114">
    <property type="entry name" value="Peptidase_M78"/>
    <property type="match status" value="1"/>
</dbReference>
<dbReference type="AlphaFoldDB" id="A0A411YBC6"/>
<dbReference type="PANTHER" id="PTHR43236:SF2">
    <property type="entry name" value="BLL0069 PROTEIN"/>
    <property type="match status" value="1"/>
</dbReference>
<dbReference type="RefSeq" id="WP_131153476.1">
    <property type="nucleotide sequence ID" value="NZ_CP036402.1"/>
</dbReference>
<dbReference type="InterPro" id="IPR052345">
    <property type="entry name" value="Rad_response_metalloprotease"/>
</dbReference>
<proteinExistence type="predicted"/>
<dbReference type="Proteomes" id="UP000291469">
    <property type="component" value="Chromosome"/>
</dbReference>
<evidence type="ECO:0000259" key="1">
    <source>
        <dbReference type="Pfam" id="PF06114"/>
    </source>
</evidence>
<sequence length="215" mass="24162">MAFTLEQRTAFSTWEEARSGLVAAIEAAGILVMVSGIVGSNSHRRLDPGEFRGFTIIDDYAPVVFVNGADTKAAQIFTLAHELGHVWLGQSALDSPRMDVHAEHDLEPWCNAVAAELLVPEADLRQHHDPDRDLVEEAGRLARRYKVSRLVVLHSLYDARLVAWERFRASYREELERAAERPYTAGGDYYRTQPVRMSRRFTRAVVASALEGQTL</sequence>
<keyword evidence="3" id="KW-1185">Reference proteome</keyword>
<protein>
    <submittedName>
        <fullName evidence="2">ImmA/IrrE family metallo-endopeptidase</fullName>
    </submittedName>
</protein>
<dbReference type="PANTHER" id="PTHR43236">
    <property type="entry name" value="ANTITOXIN HIGA1"/>
    <property type="match status" value="1"/>
</dbReference>
<evidence type="ECO:0000313" key="2">
    <source>
        <dbReference type="EMBL" id="QBI18478.1"/>
    </source>
</evidence>
<feature type="domain" description="IrrE N-terminal-like" evidence="1">
    <location>
        <begin position="26"/>
        <end position="156"/>
    </location>
</feature>
<organism evidence="2 3">
    <name type="scientific">Egibacter rhizosphaerae</name>
    <dbReference type="NCBI Taxonomy" id="1670831"/>
    <lineage>
        <taxon>Bacteria</taxon>
        <taxon>Bacillati</taxon>
        <taxon>Actinomycetota</taxon>
        <taxon>Nitriliruptoria</taxon>
        <taxon>Egibacterales</taxon>
        <taxon>Egibacteraceae</taxon>
        <taxon>Egibacter</taxon>
    </lineage>
</organism>